<dbReference type="Proteomes" id="UP000215914">
    <property type="component" value="Chromosome 1"/>
</dbReference>
<organism evidence="2 3">
    <name type="scientific">Helianthus annuus</name>
    <name type="common">Common sunflower</name>
    <dbReference type="NCBI Taxonomy" id="4232"/>
    <lineage>
        <taxon>Eukaryota</taxon>
        <taxon>Viridiplantae</taxon>
        <taxon>Streptophyta</taxon>
        <taxon>Embryophyta</taxon>
        <taxon>Tracheophyta</taxon>
        <taxon>Spermatophyta</taxon>
        <taxon>Magnoliopsida</taxon>
        <taxon>eudicotyledons</taxon>
        <taxon>Gunneridae</taxon>
        <taxon>Pentapetalae</taxon>
        <taxon>asterids</taxon>
        <taxon>campanulids</taxon>
        <taxon>Asterales</taxon>
        <taxon>Asteraceae</taxon>
        <taxon>Asteroideae</taxon>
        <taxon>Heliantheae alliance</taxon>
        <taxon>Heliantheae</taxon>
        <taxon>Helianthus</taxon>
    </lineage>
</organism>
<dbReference type="AlphaFoldDB" id="A0A251VQF2"/>
<reference evidence="1" key="3">
    <citation type="submission" date="2020-06" db="EMBL/GenBank/DDBJ databases">
        <title>Helianthus annuus Genome sequencing and assembly Release 2.</title>
        <authorList>
            <person name="Gouzy J."/>
            <person name="Langlade N."/>
            <person name="Munos S."/>
        </authorList>
    </citation>
    <scope>NUCLEOTIDE SEQUENCE</scope>
    <source>
        <tissue evidence="1">Leaves</tissue>
    </source>
</reference>
<protein>
    <submittedName>
        <fullName evidence="2">Uncharacterized protein</fullName>
    </submittedName>
</protein>
<reference evidence="2" key="2">
    <citation type="submission" date="2017-02" db="EMBL/GenBank/DDBJ databases">
        <title>Sunflower complete genome.</title>
        <authorList>
            <person name="Langlade N."/>
            <person name="Munos S."/>
        </authorList>
    </citation>
    <scope>NUCLEOTIDE SEQUENCE [LARGE SCALE GENOMIC DNA]</scope>
    <source>
        <tissue evidence="2">Leaves</tissue>
    </source>
</reference>
<dbReference type="Gramene" id="mRNA:HanXRQr2_Chr01g0027991">
    <property type="protein sequence ID" value="mRNA:HanXRQr2_Chr01g0027991"/>
    <property type="gene ID" value="HanXRQr2_Chr01g0027991"/>
</dbReference>
<name>A0A251VQF2_HELAN</name>
<evidence type="ECO:0000313" key="1">
    <source>
        <dbReference type="EMBL" id="KAF5822556.1"/>
    </source>
</evidence>
<gene>
    <name evidence="2" type="ORF">HannXRQ_Chr01g0017511</name>
    <name evidence="1" type="ORF">HanXRQr2_Chr01g0027991</name>
</gene>
<sequence>MLHKCSSGFSNSAGPYFFYKHDRLISIRQENKSTAFPSKCIEATSTFSSSFPQGLKDCRFLQELSPSSYLLLLDLSPAVIVSVDSSFATKLSSNWVRI</sequence>
<evidence type="ECO:0000313" key="3">
    <source>
        <dbReference type="Proteomes" id="UP000215914"/>
    </source>
</evidence>
<proteinExistence type="predicted"/>
<dbReference type="EMBL" id="CM007890">
    <property type="protein sequence ID" value="OTG37316.1"/>
    <property type="molecule type" value="Genomic_DNA"/>
</dbReference>
<evidence type="ECO:0000313" key="2">
    <source>
        <dbReference type="EMBL" id="OTG37316.1"/>
    </source>
</evidence>
<accession>A0A251VQF2</accession>
<dbReference type="InParanoid" id="A0A251VQF2"/>
<reference evidence="1 3" key="1">
    <citation type="journal article" date="2017" name="Nature">
        <title>The sunflower genome provides insights into oil metabolism, flowering and Asterid evolution.</title>
        <authorList>
            <person name="Badouin H."/>
            <person name="Gouzy J."/>
            <person name="Grassa C.J."/>
            <person name="Murat F."/>
            <person name="Staton S.E."/>
            <person name="Cottret L."/>
            <person name="Lelandais-Briere C."/>
            <person name="Owens G.L."/>
            <person name="Carrere S."/>
            <person name="Mayjonade B."/>
            <person name="Legrand L."/>
            <person name="Gill N."/>
            <person name="Kane N.C."/>
            <person name="Bowers J.E."/>
            <person name="Hubner S."/>
            <person name="Bellec A."/>
            <person name="Berard A."/>
            <person name="Berges H."/>
            <person name="Blanchet N."/>
            <person name="Boniface M.C."/>
            <person name="Brunel D."/>
            <person name="Catrice O."/>
            <person name="Chaidir N."/>
            <person name="Claudel C."/>
            <person name="Donnadieu C."/>
            <person name="Faraut T."/>
            <person name="Fievet G."/>
            <person name="Helmstetter N."/>
            <person name="King M."/>
            <person name="Knapp S.J."/>
            <person name="Lai Z."/>
            <person name="Le Paslier M.C."/>
            <person name="Lippi Y."/>
            <person name="Lorenzon L."/>
            <person name="Mandel J.R."/>
            <person name="Marage G."/>
            <person name="Marchand G."/>
            <person name="Marquand E."/>
            <person name="Bret-Mestries E."/>
            <person name="Morien E."/>
            <person name="Nambeesan S."/>
            <person name="Nguyen T."/>
            <person name="Pegot-Espagnet P."/>
            <person name="Pouilly N."/>
            <person name="Raftis F."/>
            <person name="Sallet E."/>
            <person name="Schiex T."/>
            <person name="Thomas J."/>
            <person name="Vandecasteele C."/>
            <person name="Vares D."/>
            <person name="Vear F."/>
            <person name="Vautrin S."/>
            <person name="Crespi M."/>
            <person name="Mangin B."/>
            <person name="Burke J.M."/>
            <person name="Salse J."/>
            <person name="Munos S."/>
            <person name="Vincourt P."/>
            <person name="Rieseberg L.H."/>
            <person name="Langlade N.B."/>
        </authorList>
    </citation>
    <scope>NUCLEOTIDE SEQUENCE [LARGE SCALE GENOMIC DNA]</scope>
    <source>
        <strain evidence="3">cv. SF193</strain>
        <tissue evidence="1">Leaves</tissue>
    </source>
</reference>
<keyword evidence="3" id="KW-1185">Reference proteome</keyword>
<dbReference type="EMBL" id="MNCJ02000316">
    <property type="protein sequence ID" value="KAF5822556.1"/>
    <property type="molecule type" value="Genomic_DNA"/>
</dbReference>